<dbReference type="AlphaFoldDB" id="A0A852VMH5"/>
<evidence type="ECO:0000313" key="3">
    <source>
        <dbReference type="Proteomes" id="UP000554054"/>
    </source>
</evidence>
<dbReference type="InterPro" id="IPR024203">
    <property type="entry name" value="Deoxy-glucuronate_isom_IolB"/>
</dbReference>
<gene>
    <name evidence="2" type="ORF">BJY20_001669</name>
</gene>
<proteinExistence type="predicted"/>
<dbReference type="GO" id="GO:0102482">
    <property type="term" value="F:5-deoxy-D-glucuronate isomerase activity"/>
    <property type="evidence" value="ECO:0007669"/>
    <property type="project" value="UniProtKB-EC"/>
</dbReference>
<accession>A0A852VMH5</accession>
<sequence length="327" mass="34908">MTDHIPRAGADNERWFHPFAPRGSGWAVEITDAIDGWEHTSLRVAILAPGASISHTLQQEEGVLVPLVGGASVEVSYAGQSGQFTLVGRPSVFVGPSDTLYLPASSEVTLTNTDDVPTRIALCGAHVEDATGGGRRVVHTPIDRVPVELRGAGACSREVRGFAMPDALPDAEQILACEVVTPAGGWSSYPPHKHDTDRPGQESVLEEIYYFETQSVGDIAEGRSPLTRGTDRDDGRQPVGYQQVYGTRGRPIDVLAEVATGDTVLVPHGWHGPAMAAPDADLYYLNVMAGPGPERAWLICDDPAHGEIRATWADQDIDPRLPLGGGL</sequence>
<dbReference type="RefSeq" id="WP_185991107.1">
    <property type="nucleotide sequence ID" value="NZ_JACCAE010000001.1"/>
</dbReference>
<keyword evidence="3" id="KW-1185">Reference proteome</keyword>
<dbReference type="PANTHER" id="PTHR39193:SF1">
    <property type="entry name" value="5-DEOXY-GLUCURONATE ISOMERASE"/>
    <property type="match status" value="1"/>
</dbReference>
<dbReference type="PANTHER" id="PTHR39193">
    <property type="entry name" value="5-DEOXY-GLUCURONATE ISOMERASE"/>
    <property type="match status" value="1"/>
</dbReference>
<dbReference type="InterPro" id="IPR014710">
    <property type="entry name" value="RmlC-like_jellyroll"/>
</dbReference>
<evidence type="ECO:0000313" key="2">
    <source>
        <dbReference type="EMBL" id="NYF98277.1"/>
    </source>
</evidence>
<dbReference type="EC" id="5.3.1.30" evidence="2"/>
<evidence type="ECO:0000256" key="1">
    <source>
        <dbReference type="ARBA" id="ARBA00023235"/>
    </source>
</evidence>
<comment type="caution">
    <text evidence="2">The sequence shown here is derived from an EMBL/GenBank/DDBJ whole genome shotgun (WGS) entry which is preliminary data.</text>
</comment>
<protein>
    <submittedName>
        <fullName evidence="2">5-deoxy-glucuronate isomerase</fullName>
        <ecNumber evidence="2">5.3.1.30</ecNumber>
    </submittedName>
</protein>
<dbReference type="InterPro" id="IPR021120">
    <property type="entry name" value="KduI/IolB_isomerase"/>
</dbReference>
<keyword evidence="1 2" id="KW-0413">Isomerase</keyword>
<dbReference type="Proteomes" id="UP000554054">
    <property type="component" value="Unassembled WGS sequence"/>
</dbReference>
<reference evidence="2 3" key="1">
    <citation type="submission" date="2020-07" db="EMBL/GenBank/DDBJ databases">
        <title>Sequencing the genomes of 1000 actinobacteria strains.</title>
        <authorList>
            <person name="Klenk H.-P."/>
        </authorList>
    </citation>
    <scope>NUCLEOTIDE SEQUENCE [LARGE SCALE GENOMIC DNA]</scope>
    <source>
        <strain evidence="2 3">DSM 26154</strain>
    </source>
</reference>
<dbReference type="Gene3D" id="2.60.120.10">
    <property type="entry name" value="Jelly Rolls"/>
    <property type="match status" value="2"/>
</dbReference>
<name>A0A852VMH5_9MICO</name>
<dbReference type="InterPro" id="IPR011051">
    <property type="entry name" value="RmlC_Cupin_sf"/>
</dbReference>
<dbReference type="NCBIfam" id="TIGR04378">
    <property type="entry name" value="myo_inos_iolB"/>
    <property type="match status" value="1"/>
</dbReference>
<dbReference type="GO" id="GO:0008880">
    <property type="term" value="F:glucuronate isomerase activity"/>
    <property type="evidence" value="ECO:0007669"/>
    <property type="project" value="InterPro"/>
</dbReference>
<dbReference type="EMBL" id="JACCAE010000001">
    <property type="protein sequence ID" value="NYF98277.1"/>
    <property type="molecule type" value="Genomic_DNA"/>
</dbReference>
<dbReference type="Pfam" id="PF04962">
    <property type="entry name" value="KduI"/>
    <property type="match status" value="1"/>
</dbReference>
<dbReference type="SUPFAM" id="SSF51182">
    <property type="entry name" value="RmlC-like cupins"/>
    <property type="match status" value="1"/>
</dbReference>
<dbReference type="GO" id="GO:0019310">
    <property type="term" value="P:inositol catabolic process"/>
    <property type="evidence" value="ECO:0007669"/>
    <property type="project" value="InterPro"/>
</dbReference>
<organism evidence="2 3">
    <name type="scientific">Janibacter cremeus</name>
    <dbReference type="NCBI Taxonomy" id="1285192"/>
    <lineage>
        <taxon>Bacteria</taxon>
        <taxon>Bacillati</taxon>
        <taxon>Actinomycetota</taxon>
        <taxon>Actinomycetes</taxon>
        <taxon>Micrococcales</taxon>
        <taxon>Intrasporangiaceae</taxon>
        <taxon>Janibacter</taxon>
    </lineage>
</organism>